<gene>
    <name evidence="1" type="ORF">VTL71DRAFT_15105</name>
</gene>
<evidence type="ECO:0000313" key="1">
    <source>
        <dbReference type="EMBL" id="KAL2068767.1"/>
    </source>
</evidence>
<name>A0ABR4CFL5_9HELO</name>
<dbReference type="Proteomes" id="UP001595075">
    <property type="component" value="Unassembled WGS sequence"/>
</dbReference>
<accession>A0ABR4CFL5</accession>
<organism evidence="1 2">
    <name type="scientific">Oculimacula yallundae</name>
    <dbReference type="NCBI Taxonomy" id="86028"/>
    <lineage>
        <taxon>Eukaryota</taxon>
        <taxon>Fungi</taxon>
        <taxon>Dikarya</taxon>
        <taxon>Ascomycota</taxon>
        <taxon>Pezizomycotina</taxon>
        <taxon>Leotiomycetes</taxon>
        <taxon>Helotiales</taxon>
        <taxon>Ploettnerulaceae</taxon>
        <taxon>Oculimacula</taxon>
    </lineage>
</organism>
<reference evidence="1 2" key="1">
    <citation type="journal article" date="2024" name="Commun. Biol.">
        <title>Comparative genomic analysis of thermophilic fungi reveals convergent evolutionary adaptations and gene losses.</title>
        <authorList>
            <person name="Steindorff A.S."/>
            <person name="Aguilar-Pontes M.V."/>
            <person name="Robinson A.J."/>
            <person name="Andreopoulos B."/>
            <person name="LaButti K."/>
            <person name="Kuo A."/>
            <person name="Mondo S."/>
            <person name="Riley R."/>
            <person name="Otillar R."/>
            <person name="Haridas S."/>
            <person name="Lipzen A."/>
            <person name="Grimwood J."/>
            <person name="Schmutz J."/>
            <person name="Clum A."/>
            <person name="Reid I.D."/>
            <person name="Moisan M.C."/>
            <person name="Butler G."/>
            <person name="Nguyen T.T.M."/>
            <person name="Dewar K."/>
            <person name="Conant G."/>
            <person name="Drula E."/>
            <person name="Henrissat B."/>
            <person name="Hansel C."/>
            <person name="Singer S."/>
            <person name="Hutchinson M.I."/>
            <person name="de Vries R.P."/>
            <person name="Natvig D.O."/>
            <person name="Powell A.J."/>
            <person name="Tsang A."/>
            <person name="Grigoriev I.V."/>
        </authorList>
    </citation>
    <scope>NUCLEOTIDE SEQUENCE [LARGE SCALE GENOMIC DNA]</scope>
    <source>
        <strain evidence="1 2">CBS 494.80</strain>
    </source>
</reference>
<sequence>MPSKLSGYEVLGIVASERNPEDRFIALPPFEWVYAEDYSHNKHQASRKASQHNRPSESHIIHPQQSYVSVLSPHSIAFPYRSAIKANPSSYTCVFFHPIDTCNII</sequence>
<comment type="caution">
    <text evidence="1">The sequence shown here is derived from an EMBL/GenBank/DDBJ whole genome shotgun (WGS) entry which is preliminary data.</text>
</comment>
<evidence type="ECO:0000313" key="2">
    <source>
        <dbReference type="Proteomes" id="UP001595075"/>
    </source>
</evidence>
<protein>
    <submittedName>
        <fullName evidence="1">Uncharacterized protein</fullName>
    </submittedName>
</protein>
<keyword evidence="2" id="KW-1185">Reference proteome</keyword>
<dbReference type="EMBL" id="JAZHXI010000008">
    <property type="protein sequence ID" value="KAL2068767.1"/>
    <property type="molecule type" value="Genomic_DNA"/>
</dbReference>
<proteinExistence type="predicted"/>